<dbReference type="AlphaFoldDB" id="A0A0F7SNV3"/>
<comment type="subcellular location">
    <subcellularLocation>
        <location evidence="1">Nucleus</location>
    </subcellularLocation>
</comment>
<dbReference type="PROSITE" id="PS00518">
    <property type="entry name" value="ZF_RING_1"/>
    <property type="match status" value="1"/>
</dbReference>
<dbReference type="GO" id="GO:0008270">
    <property type="term" value="F:zinc ion binding"/>
    <property type="evidence" value="ECO:0007669"/>
    <property type="project" value="UniProtKB-KW"/>
</dbReference>
<evidence type="ECO:0000313" key="12">
    <source>
        <dbReference type="EMBL" id="CED82265.1"/>
    </source>
</evidence>
<evidence type="ECO:0000256" key="6">
    <source>
        <dbReference type="ARBA" id="ARBA00023242"/>
    </source>
</evidence>
<proteinExistence type="predicted"/>
<evidence type="ECO:0000256" key="2">
    <source>
        <dbReference type="ARBA" id="ARBA00022257"/>
    </source>
</evidence>
<feature type="region of interest" description="Disordered" evidence="10">
    <location>
        <begin position="214"/>
        <end position="243"/>
    </location>
</feature>
<evidence type="ECO:0000256" key="8">
    <source>
        <dbReference type="ARBA" id="ARBA00033277"/>
    </source>
</evidence>
<keyword evidence="12" id="KW-0418">Kinase</keyword>
<dbReference type="GO" id="GO:0070985">
    <property type="term" value="C:transcription factor TFIIK complex"/>
    <property type="evidence" value="ECO:0007669"/>
    <property type="project" value="UniProtKB-ARBA"/>
</dbReference>
<dbReference type="GO" id="GO:0016301">
    <property type="term" value="F:kinase activity"/>
    <property type="evidence" value="ECO:0007669"/>
    <property type="project" value="UniProtKB-KW"/>
</dbReference>
<dbReference type="Pfam" id="PF06391">
    <property type="entry name" value="MAT1"/>
    <property type="match status" value="1"/>
</dbReference>
<dbReference type="GO" id="GO:0006289">
    <property type="term" value="P:nucleotide-excision repair"/>
    <property type="evidence" value="ECO:0007669"/>
    <property type="project" value="InterPro"/>
</dbReference>
<keyword evidence="12" id="KW-0808">Transferase</keyword>
<dbReference type="Gene3D" id="3.30.40.10">
    <property type="entry name" value="Zinc/RING finger domain, C3HC4 (zinc finger)"/>
    <property type="match status" value="1"/>
</dbReference>
<dbReference type="InterPro" id="IPR015877">
    <property type="entry name" value="MAT1_centre"/>
</dbReference>
<reference evidence="12" key="1">
    <citation type="submission" date="2014-08" db="EMBL/GenBank/DDBJ databases">
        <authorList>
            <person name="Sharma Rahul"/>
            <person name="Thines Marco"/>
        </authorList>
    </citation>
    <scope>NUCLEOTIDE SEQUENCE</scope>
</reference>
<dbReference type="SMART" id="SM00184">
    <property type="entry name" value="RING"/>
    <property type="match status" value="1"/>
</dbReference>
<dbReference type="PANTHER" id="PTHR12683">
    <property type="entry name" value="CDK-ACTIVATING KINASE ASSEMBLY FACTOR MAT1"/>
    <property type="match status" value="1"/>
</dbReference>
<name>A0A0F7SNV3_PHARH</name>
<evidence type="ECO:0000256" key="7">
    <source>
        <dbReference type="ARBA" id="ARBA00029873"/>
    </source>
</evidence>
<dbReference type="CDD" id="cd16573">
    <property type="entry name" value="RING-HC_TFB3-like"/>
    <property type="match status" value="1"/>
</dbReference>
<evidence type="ECO:0000259" key="11">
    <source>
        <dbReference type="PROSITE" id="PS50089"/>
    </source>
</evidence>
<dbReference type="InterPro" id="IPR001841">
    <property type="entry name" value="Znf_RING"/>
</dbReference>
<dbReference type="GO" id="GO:0016874">
    <property type="term" value="F:ligase activity"/>
    <property type="evidence" value="ECO:0007669"/>
    <property type="project" value="UniProtKB-KW"/>
</dbReference>
<dbReference type="NCBIfam" id="TIGR00570">
    <property type="entry name" value="cdk7"/>
    <property type="match status" value="1"/>
</dbReference>
<keyword evidence="4 9" id="KW-0863">Zinc-finger</keyword>
<dbReference type="SUPFAM" id="SSF57850">
    <property type="entry name" value="RING/U-box"/>
    <property type="match status" value="1"/>
</dbReference>
<evidence type="ECO:0000256" key="5">
    <source>
        <dbReference type="ARBA" id="ARBA00022833"/>
    </source>
</evidence>
<dbReference type="PANTHER" id="PTHR12683:SF13">
    <property type="entry name" value="CDK-ACTIVATING KINASE ASSEMBLY FACTOR MAT1"/>
    <property type="match status" value="1"/>
</dbReference>
<keyword evidence="5" id="KW-0862">Zinc</keyword>
<protein>
    <recommendedName>
        <fullName evidence="2">RNA polymerase II transcription factor B subunit 3</fullName>
    </recommendedName>
    <alternativeName>
        <fullName evidence="8">RNA polymerase II transcription factor B 38 kDa subunit</fullName>
    </alternativeName>
    <alternativeName>
        <fullName evidence="7">RNA polymerase II transcription factor B p38 subunit</fullName>
    </alternativeName>
</protein>
<feature type="region of interest" description="Disordered" evidence="10">
    <location>
        <begin position="1"/>
        <end position="40"/>
    </location>
</feature>
<evidence type="ECO:0000256" key="3">
    <source>
        <dbReference type="ARBA" id="ARBA00022723"/>
    </source>
</evidence>
<keyword evidence="12" id="KW-0436">Ligase</keyword>
<evidence type="ECO:0000256" key="9">
    <source>
        <dbReference type="PROSITE-ProRule" id="PRU00175"/>
    </source>
</evidence>
<dbReference type="InterPro" id="IPR004575">
    <property type="entry name" value="MAT1/Tfb3"/>
</dbReference>
<dbReference type="EMBL" id="LN483124">
    <property type="protein sequence ID" value="CED82265.1"/>
    <property type="molecule type" value="Genomic_DNA"/>
</dbReference>
<dbReference type="InterPro" id="IPR013083">
    <property type="entry name" value="Znf_RING/FYVE/PHD"/>
</dbReference>
<dbReference type="InterPro" id="IPR017907">
    <property type="entry name" value="Znf_RING_CS"/>
</dbReference>
<dbReference type="FunFam" id="3.30.40.10:FF:000037">
    <property type="entry name" value="Cdk-activating kinase assembly factor MAT1, centre"/>
    <property type="match status" value="1"/>
</dbReference>
<evidence type="ECO:0000256" key="1">
    <source>
        <dbReference type="ARBA" id="ARBA00004123"/>
    </source>
</evidence>
<feature type="domain" description="RING-type" evidence="11">
    <location>
        <begin position="68"/>
        <end position="112"/>
    </location>
</feature>
<organism evidence="12">
    <name type="scientific">Phaffia rhodozyma</name>
    <name type="common">Yeast</name>
    <name type="synonym">Xanthophyllomyces dendrorhous</name>
    <dbReference type="NCBI Taxonomy" id="264483"/>
    <lineage>
        <taxon>Eukaryota</taxon>
        <taxon>Fungi</taxon>
        <taxon>Dikarya</taxon>
        <taxon>Basidiomycota</taxon>
        <taxon>Agaricomycotina</taxon>
        <taxon>Tremellomycetes</taxon>
        <taxon>Cystofilobasidiales</taxon>
        <taxon>Mrakiaceae</taxon>
        <taxon>Phaffia</taxon>
    </lineage>
</organism>
<evidence type="ECO:0000256" key="10">
    <source>
        <dbReference type="SAM" id="MobiDB-lite"/>
    </source>
</evidence>
<keyword evidence="3" id="KW-0479">Metal-binding</keyword>
<keyword evidence="6" id="KW-0539">Nucleus</keyword>
<dbReference type="GO" id="GO:0061575">
    <property type="term" value="F:cyclin-dependent protein serine/threonine kinase activator activity"/>
    <property type="evidence" value="ECO:0007669"/>
    <property type="project" value="InterPro"/>
</dbReference>
<feature type="compositionally biased region" description="Low complexity" evidence="10">
    <location>
        <begin position="11"/>
        <end position="29"/>
    </location>
</feature>
<dbReference type="Pfam" id="PF17121">
    <property type="entry name" value="zf-C3HC4_5"/>
    <property type="match status" value="1"/>
</dbReference>
<evidence type="ECO:0000256" key="4">
    <source>
        <dbReference type="ARBA" id="ARBA00022771"/>
    </source>
</evidence>
<dbReference type="GO" id="GO:0006357">
    <property type="term" value="P:regulation of transcription by RNA polymerase II"/>
    <property type="evidence" value="ECO:0007669"/>
    <property type="project" value="TreeGrafter"/>
</dbReference>
<dbReference type="PROSITE" id="PS50089">
    <property type="entry name" value="ZF_RING_2"/>
    <property type="match status" value="1"/>
</dbReference>
<accession>A0A0F7SNV3</accession>
<sequence>MSNPRLGWIKSNSISSSSSSPLSNTRRSPAPFASTSSITYGSSNANHIASLKDDKNRISEYQTPEDQCPICKSDRYLNPKLRLLISSVCYHKMCESCIERLFTLGPAPCPTCGSVLRKSGFKTQTFEDLRVEEEVAVRARIGTHFNKRKDDFEDDAAYNDYLEEVEDITFNLLNKVDIPETEARIAAYSRANALTISSNAALLNQEAELEREREEAEREEREWRRSQGKEREKEEREKEEKRREDVLKKLEFSSLPPSAIVSTRSKTLASSDLPILDAPPRSALSRLKKRVQIEKPQGPPKPYVDPYDGYEDLIGFKQSGYFDPSLAPFLNTQDKKSIPLKAGGFKPTEVWERGLRYAMAGLTSDVPR</sequence>